<accession>A0ABU0FDP2</accession>
<dbReference type="RefSeq" id="WP_307425705.1">
    <property type="nucleotide sequence ID" value="NZ_JAUSVK010000001.1"/>
</dbReference>
<feature type="region of interest" description="Disordered" evidence="1">
    <location>
        <begin position="1"/>
        <end position="24"/>
    </location>
</feature>
<sequence length="71" mass="7429">MCFSTPKPPPLPPLPLPANRADDANQAAVNNTLRRVRSQNGNMQTQLTGGLGDSGFGQNVNRVTLLGQAGS</sequence>
<organism evidence="2 3">
    <name type="scientific">Labrys monachus</name>
    <dbReference type="NCBI Taxonomy" id="217067"/>
    <lineage>
        <taxon>Bacteria</taxon>
        <taxon>Pseudomonadati</taxon>
        <taxon>Pseudomonadota</taxon>
        <taxon>Alphaproteobacteria</taxon>
        <taxon>Hyphomicrobiales</taxon>
        <taxon>Xanthobacteraceae</taxon>
        <taxon>Labrys</taxon>
    </lineage>
</organism>
<gene>
    <name evidence="2" type="ORF">J3R73_001982</name>
</gene>
<evidence type="ECO:0000313" key="2">
    <source>
        <dbReference type="EMBL" id="MDQ0392190.1"/>
    </source>
</evidence>
<comment type="caution">
    <text evidence="2">The sequence shown here is derived from an EMBL/GenBank/DDBJ whole genome shotgun (WGS) entry which is preliminary data.</text>
</comment>
<reference evidence="2 3" key="1">
    <citation type="submission" date="2023-07" db="EMBL/GenBank/DDBJ databases">
        <title>Genomic Encyclopedia of Type Strains, Phase IV (KMG-IV): sequencing the most valuable type-strain genomes for metagenomic binning, comparative biology and taxonomic classification.</title>
        <authorList>
            <person name="Goeker M."/>
        </authorList>
    </citation>
    <scope>NUCLEOTIDE SEQUENCE [LARGE SCALE GENOMIC DNA]</scope>
    <source>
        <strain evidence="2 3">DSM 5896</strain>
    </source>
</reference>
<dbReference type="Proteomes" id="UP001237448">
    <property type="component" value="Unassembled WGS sequence"/>
</dbReference>
<name>A0ABU0FDP2_9HYPH</name>
<protein>
    <submittedName>
        <fullName evidence="2">Uncharacterized protein</fullName>
    </submittedName>
</protein>
<keyword evidence="3" id="KW-1185">Reference proteome</keyword>
<proteinExistence type="predicted"/>
<evidence type="ECO:0000256" key="1">
    <source>
        <dbReference type="SAM" id="MobiDB-lite"/>
    </source>
</evidence>
<dbReference type="EMBL" id="JAUSVK010000001">
    <property type="protein sequence ID" value="MDQ0392190.1"/>
    <property type="molecule type" value="Genomic_DNA"/>
</dbReference>
<feature type="compositionally biased region" description="Pro residues" evidence="1">
    <location>
        <begin position="1"/>
        <end position="16"/>
    </location>
</feature>
<evidence type="ECO:0000313" key="3">
    <source>
        <dbReference type="Proteomes" id="UP001237448"/>
    </source>
</evidence>